<dbReference type="Proteomes" id="UP001445076">
    <property type="component" value="Unassembled WGS sequence"/>
</dbReference>
<reference evidence="2 3" key="1">
    <citation type="journal article" date="2024" name="BMC Genomics">
        <title>Genome assembly of redclaw crayfish (Cherax quadricarinatus) provides insights into its immune adaptation and hypoxia tolerance.</title>
        <authorList>
            <person name="Liu Z."/>
            <person name="Zheng J."/>
            <person name="Li H."/>
            <person name="Fang K."/>
            <person name="Wang S."/>
            <person name="He J."/>
            <person name="Zhou D."/>
            <person name="Weng S."/>
            <person name="Chi M."/>
            <person name="Gu Z."/>
            <person name="He J."/>
            <person name="Li F."/>
            <person name="Wang M."/>
        </authorList>
    </citation>
    <scope>NUCLEOTIDE SEQUENCE [LARGE SCALE GENOMIC DNA]</scope>
    <source>
        <strain evidence="2">ZL_2023a</strain>
    </source>
</reference>
<sequence>MMADHIDQLYQGDNLVHVGYKNITRVSFQLPKMRCDDQLDVIKNGERLNVDAVRTEKAQCDSSKLNTVMSVSDRPVAKPDVLLTESDRRELPDLILPTAPIYSFDEDGEILQRVNTITPSNSEDCGYHSEPSEALYDDTLPCNISDHVSPPLTSTPNKDLRLDVDSWPRIDQSYVVREASETSVTLPSLHPLISEEELQSLPNIDDTPSESFHLNQPGSVPQDDTEVNIKSIPNITIFSEAGRIDTTEAIPKIDFHAASIEMVDDYLEDNFDEHQLSDLCSTVLGETVSWQVSRPASCRNVVQDLLSAAPQDTSYRRPRVPFHTVVFTERKPSTGDALVLSLGLSADGANTIQDIASKNQGAARERMQQGEMLPSETKLMRQCESCGVSPEDCLKKLGLHSDHVGSLSPSPKSERLVQFFRNLHPVAPRPQHSHTPSGSDPQLDQLQQASSRCQSRSLNTSPTHSQPDATKPRLNTF</sequence>
<name>A0AAW0XMK2_CHEQU</name>
<feature type="compositionally biased region" description="Polar residues" evidence="1">
    <location>
        <begin position="433"/>
        <end position="477"/>
    </location>
</feature>
<dbReference type="EMBL" id="JARKIK010000032">
    <property type="protein sequence ID" value="KAK8740682.1"/>
    <property type="molecule type" value="Genomic_DNA"/>
</dbReference>
<evidence type="ECO:0000313" key="2">
    <source>
        <dbReference type="EMBL" id="KAK8740682.1"/>
    </source>
</evidence>
<evidence type="ECO:0000313" key="3">
    <source>
        <dbReference type="Proteomes" id="UP001445076"/>
    </source>
</evidence>
<protein>
    <submittedName>
        <fullName evidence="2">Uncharacterized protein</fullName>
    </submittedName>
</protein>
<dbReference type="AlphaFoldDB" id="A0AAW0XMK2"/>
<comment type="caution">
    <text evidence="2">The sequence shown here is derived from an EMBL/GenBank/DDBJ whole genome shotgun (WGS) entry which is preliminary data.</text>
</comment>
<evidence type="ECO:0000256" key="1">
    <source>
        <dbReference type="SAM" id="MobiDB-lite"/>
    </source>
</evidence>
<feature type="region of interest" description="Disordered" evidence="1">
    <location>
        <begin position="426"/>
        <end position="477"/>
    </location>
</feature>
<accession>A0AAW0XMK2</accession>
<organism evidence="2 3">
    <name type="scientific">Cherax quadricarinatus</name>
    <name type="common">Australian red claw crayfish</name>
    <dbReference type="NCBI Taxonomy" id="27406"/>
    <lineage>
        <taxon>Eukaryota</taxon>
        <taxon>Metazoa</taxon>
        <taxon>Ecdysozoa</taxon>
        <taxon>Arthropoda</taxon>
        <taxon>Crustacea</taxon>
        <taxon>Multicrustacea</taxon>
        <taxon>Malacostraca</taxon>
        <taxon>Eumalacostraca</taxon>
        <taxon>Eucarida</taxon>
        <taxon>Decapoda</taxon>
        <taxon>Pleocyemata</taxon>
        <taxon>Astacidea</taxon>
        <taxon>Parastacoidea</taxon>
        <taxon>Parastacidae</taxon>
        <taxon>Cherax</taxon>
    </lineage>
</organism>
<proteinExistence type="predicted"/>
<gene>
    <name evidence="2" type="ORF">OTU49_002651</name>
</gene>
<keyword evidence="3" id="KW-1185">Reference proteome</keyword>